<feature type="domain" description="Clp R" evidence="7">
    <location>
        <begin position="188"/>
        <end position="331"/>
    </location>
</feature>
<dbReference type="Gene3D" id="1.10.10.10">
    <property type="entry name" value="Winged helix-like DNA-binding domain superfamily/Winged helix DNA-binding domain"/>
    <property type="match status" value="1"/>
</dbReference>
<dbReference type="GO" id="GO:0006352">
    <property type="term" value="P:DNA-templated transcription initiation"/>
    <property type="evidence" value="ECO:0007669"/>
    <property type="project" value="InterPro"/>
</dbReference>
<dbReference type="InterPro" id="IPR007627">
    <property type="entry name" value="RNA_pol_sigma70_r2"/>
</dbReference>
<evidence type="ECO:0000256" key="2">
    <source>
        <dbReference type="ARBA" id="ARBA00023015"/>
    </source>
</evidence>
<dbReference type="Pfam" id="PF02861">
    <property type="entry name" value="Clp_N"/>
    <property type="match status" value="1"/>
</dbReference>
<evidence type="ECO:0000259" key="7">
    <source>
        <dbReference type="PROSITE" id="PS51903"/>
    </source>
</evidence>
<accession>A0A401ZHU2</accession>
<dbReference type="InterPro" id="IPR036388">
    <property type="entry name" value="WH-like_DNA-bd_sf"/>
</dbReference>
<dbReference type="InterPro" id="IPR013324">
    <property type="entry name" value="RNA_pol_sigma_r3/r4-like"/>
</dbReference>
<dbReference type="InterPro" id="IPR004176">
    <property type="entry name" value="Clp_R_N"/>
</dbReference>
<comment type="caution">
    <text evidence="8">The sequence shown here is derived from an EMBL/GenBank/DDBJ whole genome shotgun (WGS) entry which is preliminary data.</text>
</comment>
<keyword evidence="5" id="KW-0677">Repeat</keyword>
<dbReference type="PROSITE" id="PS51903">
    <property type="entry name" value="CLP_R"/>
    <property type="match status" value="1"/>
</dbReference>
<keyword evidence="2" id="KW-0805">Transcription regulation</keyword>
<evidence type="ECO:0000256" key="3">
    <source>
        <dbReference type="ARBA" id="ARBA00023082"/>
    </source>
</evidence>
<dbReference type="RefSeq" id="WP_126597294.1">
    <property type="nucleotide sequence ID" value="NZ_BIFQ01000001.1"/>
</dbReference>
<dbReference type="Proteomes" id="UP000287224">
    <property type="component" value="Unassembled WGS sequence"/>
</dbReference>
<comment type="similarity">
    <text evidence="1">Belongs to the sigma-70 factor family. ECF subfamily.</text>
</comment>
<dbReference type="InterPro" id="IPR014284">
    <property type="entry name" value="RNA_pol_sigma-70_dom"/>
</dbReference>
<dbReference type="InterPro" id="IPR039425">
    <property type="entry name" value="RNA_pol_sigma-70-like"/>
</dbReference>
<dbReference type="AlphaFoldDB" id="A0A401ZHU2"/>
<dbReference type="GO" id="GO:0003677">
    <property type="term" value="F:DNA binding"/>
    <property type="evidence" value="ECO:0007669"/>
    <property type="project" value="InterPro"/>
</dbReference>
<gene>
    <name evidence="8" type="ORF">KDAU_36670</name>
</gene>
<protein>
    <recommendedName>
        <fullName evidence="7">Clp R domain-containing protein</fullName>
    </recommendedName>
</protein>
<feature type="region of interest" description="Disordered" evidence="6">
    <location>
        <begin position="258"/>
        <end position="278"/>
    </location>
</feature>
<dbReference type="OrthoDB" id="148476at2"/>
<dbReference type="Pfam" id="PF08281">
    <property type="entry name" value="Sigma70_r4_2"/>
    <property type="match status" value="1"/>
</dbReference>
<dbReference type="PANTHER" id="PTHR43133">
    <property type="entry name" value="RNA POLYMERASE ECF-TYPE SIGMA FACTO"/>
    <property type="match status" value="1"/>
</dbReference>
<dbReference type="EMBL" id="BIFQ01000001">
    <property type="protein sequence ID" value="GCE06338.1"/>
    <property type="molecule type" value="Genomic_DNA"/>
</dbReference>
<organism evidence="8 9">
    <name type="scientific">Dictyobacter aurantiacus</name>
    <dbReference type="NCBI Taxonomy" id="1936993"/>
    <lineage>
        <taxon>Bacteria</taxon>
        <taxon>Bacillati</taxon>
        <taxon>Chloroflexota</taxon>
        <taxon>Ktedonobacteria</taxon>
        <taxon>Ktedonobacterales</taxon>
        <taxon>Dictyobacteraceae</taxon>
        <taxon>Dictyobacter</taxon>
    </lineage>
</organism>
<evidence type="ECO:0000256" key="5">
    <source>
        <dbReference type="PROSITE-ProRule" id="PRU01251"/>
    </source>
</evidence>
<evidence type="ECO:0000313" key="8">
    <source>
        <dbReference type="EMBL" id="GCE06338.1"/>
    </source>
</evidence>
<dbReference type="InterPro" id="IPR036628">
    <property type="entry name" value="Clp_N_dom_sf"/>
</dbReference>
<dbReference type="PANTHER" id="PTHR43133:SF57">
    <property type="entry name" value="RNA POLYMERASE SIGMA-70 FACTOR"/>
    <property type="match status" value="1"/>
</dbReference>
<dbReference type="NCBIfam" id="TIGR02937">
    <property type="entry name" value="sigma70-ECF"/>
    <property type="match status" value="1"/>
</dbReference>
<keyword evidence="3" id="KW-0731">Sigma factor</keyword>
<evidence type="ECO:0000256" key="6">
    <source>
        <dbReference type="SAM" id="MobiDB-lite"/>
    </source>
</evidence>
<dbReference type="Gene3D" id="1.10.1740.10">
    <property type="match status" value="1"/>
</dbReference>
<dbReference type="GO" id="GO:0016987">
    <property type="term" value="F:sigma factor activity"/>
    <property type="evidence" value="ECO:0007669"/>
    <property type="project" value="UniProtKB-KW"/>
</dbReference>
<dbReference type="InterPro" id="IPR013325">
    <property type="entry name" value="RNA_pol_sigma_r2"/>
</dbReference>
<dbReference type="Pfam" id="PF04542">
    <property type="entry name" value="Sigma70_r2"/>
    <property type="match status" value="1"/>
</dbReference>
<dbReference type="CDD" id="cd06171">
    <property type="entry name" value="Sigma70_r4"/>
    <property type="match status" value="1"/>
</dbReference>
<evidence type="ECO:0000256" key="1">
    <source>
        <dbReference type="ARBA" id="ARBA00010641"/>
    </source>
</evidence>
<reference evidence="9" key="1">
    <citation type="submission" date="2018-12" db="EMBL/GenBank/DDBJ databases">
        <title>Tengunoibacter tsumagoiensis gen. nov., sp. nov., Dictyobacter kobayashii sp. nov., D. alpinus sp. nov., and D. joshuensis sp. nov. and description of Dictyobacteraceae fam. nov. within the order Ktedonobacterales isolated from Tengu-no-mugimeshi.</title>
        <authorList>
            <person name="Wang C.M."/>
            <person name="Zheng Y."/>
            <person name="Sakai Y."/>
            <person name="Toyoda A."/>
            <person name="Minakuchi Y."/>
            <person name="Abe K."/>
            <person name="Yokota A."/>
            <person name="Yabe S."/>
        </authorList>
    </citation>
    <scope>NUCLEOTIDE SEQUENCE [LARGE SCALE GENOMIC DNA]</scope>
    <source>
        <strain evidence="9">S-27</strain>
    </source>
</reference>
<dbReference type="SUPFAM" id="SSF88946">
    <property type="entry name" value="Sigma2 domain of RNA polymerase sigma factors"/>
    <property type="match status" value="1"/>
</dbReference>
<dbReference type="SUPFAM" id="SSF81923">
    <property type="entry name" value="Double Clp-N motif"/>
    <property type="match status" value="1"/>
</dbReference>
<dbReference type="InterPro" id="IPR013249">
    <property type="entry name" value="RNA_pol_sigma70_r4_t2"/>
</dbReference>
<keyword evidence="9" id="KW-1185">Reference proteome</keyword>
<keyword evidence="4" id="KW-0804">Transcription</keyword>
<dbReference type="Gene3D" id="1.10.1780.10">
    <property type="entry name" value="Clp, N-terminal domain"/>
    <property type="match status" value="1"/>
</dbReference>
<evidence type="ECO:0000256" key="4">
    <source>
        <dbReference type="ARBA" id="ARBA00023163"/>
    </source>
</evidence>
<name>A0A401ZHU2_9CHLR</name>
<proteinExistence type="inferred from homology"/>
<dbReference type="SUPFAM" id="SSF88659">
    <property type="entry name" value="Sigma3 and sigma4 domains of RNA polymerase sigma factors"/>
    <property type="match status" value="1"/>
</dbReference>
<evidence type="ECO:0000313" key="9">
    <source>
        <dbReference type="Proteomes" id="UP000287224"/>
    </source>
</evidence>
<sequence length="387" mass="43860">MSSFFAGEDETRKQTLLELTFRQYADDLYRYIYSKVGQVALAEDLTSTVFLKAVRWLQQERSQESARGWLYATARTTIADYWQEHGQYEHLPLEMLGEEITQVAKLEDSARAAHLRAHYLLEHLPPRERLILTLRYLHGYSSMEVSQELGLSTGNVRVLQLRALRHAAKLEVAERNVTTTMQQPEGHITAYTEQTQHALDLAREEAIAMQHGFVGTEHVLLGLIREGSITPVLDSLGANYTRVRGCLDFIYGGMPYPAKDPNSPPELTPRSQQALTLAGKEAHHRGEQAIRPQYVLLGLMLLGDGIAADMLMALSIDKDTVRYAIEHPNEPVVRMFICSFCRQKTARIIPSNASSPLRGLFPERTFICIDCVERFHNLIEQKKGFHA</sequence>